<name>A0A8X6GYA5_TRICU</name>
<accession>A0A8X6GYA5</accession>
<keyword evidence="2" id="KW-1185">Reference proteome</keyword>
<evidence type="ECO:0000313" key="2">
    <source>
        <dbReference type="Proteomes" id="UP000887116"/>
    </source>
</evidence>
<dbReference type="Proteomes" id="UP000887116">
    <property type="component" value="Unassembled WGS sequence"/>
</dbReference>
<dbReference type="AlphaFoldDB" id="A0A8X6GYA5"/>
<dbReference type="OrthoDB" id="6493488at2759"/>
<evidence type="ECO:0000313" key="1">
    <source>
        <dbReference type="EMBL" id="GFR12798.1"/>
    </source>
</evidence>
<protein>
    <submittedName>
        <fullName evidence="1">Uncharacterized protein</fullName>
    </submittedName>
</protein>
<gene>
    <name evidence="1" type="primary">AVEN_221739_1</name>
    <name evidence="1" type="ORF">TNCT_682551</name>
</gene>
<proteinExistence type="predicted"/>
<comment type="caution">
    <text evidence="1">The sequence shown here is derived from an EMBL/GenBank/DDBJ whole genome shotgun (WGS) entry which is preliminary data.</text>
</comment>
<dbReference type="EMBL" id="BMAO01026836">
    <property type="protein sequence ID" value="GFR12798.1"/>
    <property type="molecule type" value="Genomic_DNA"/>
</dbReference>
<sequence>MTDYSVYFEQFENIGKNLNDTVCVLVSRTIDKKIGLQNAENCGWWLPFKEVDPGKTWKNVAEDILQGISQSFEVHGIIHMCHIQYHLKLPAVTRVIFYAEVELLLEKSCISWFSPSEIQIVIKNDLRSPEPLILYKVLKQPHLPIAEYSEFKVNTSLINHVQETDSTPKTSYDNLIESAGFTAEAQKLIYYDFMCHVYPVNRLGSVLVVRAREETSLPGSSSTYRALRGKRIVVSVPLGEGPIFKNPGSRAWSRRVCGARDEPHPYATFVGRLRRLRGSFRWVRVTYGVASGRRDRGKRNDVKIHTCVVGCAAETVTQDAPRSHDEEFLGCGVTFATDCLVIPNYSAVGASRGFFSIIGGVEDY</sequence>
<reference evidence="1" key="1">
    <citation type="submission" date="2020-07" db="EMBL/GenBank/DDBJ databases">
        <title>Multicomponent nature underlies the extraordinary mechanical properties of spider dragline silk.</title>
        <authorList>
            <person name="Kono N."/>
            <person name="Nakamura H."/>
            <person name="Mori M."/>
            <person name="Yoshida Y."/>
            <person name="Ohtoshi R."/>
            <person name="Malay A.D."/>
            <person name="Moran D.A.P."/>
            <person name="Tomita M."/>
            <person name="Numata K."/>
            <person name="Arakawa K."/>
        </authorList>
    </citation>
    <scope>NUCLEOTIDE SEQUENCE</scope>
</reference>
<organism evidence="1 2">
    <name type="scientific">Trichonephila clavata</name>
    <name type="common">Joro spider</name>
    <name type="synonym">Nephila clavata</name>
    <dbReference type="NCBI Taxonomy" id="2740835"/>
    <lineage>
        <taxon>Eukaryota</taxon>
        <taxon>Metazoa</taxon>
        <taxon>Ecdysozoa</taxon>
        <taxon>Arthropoda</taxon>
        <taxon>Chelicerata</taxon>
        <taxon>Arachnida</taxon>
        <taxon>Araneae</taxon>
        <taxon>Araneomorphae</taxon>
        <taxon>Entelegynae</taxon>
        <taxon>Araneoidea</taxon>
        <taxon>Nephilidae</taxon>
        <taxon>Trichonephila</taxon>
    </lineage>
</organism>